<keyword evidence="2" id="KW-1185">Reference proteome</keyword>
<name>A0ACD5UE95_AVESA</name>
<proteinExistence type="predicted"/>
<reference evidence="1" key="2">
    <citation type="submission" date="2025-09" db="UniProtKB">
        <authorList>
            <consortium name="EnsemblPlants"/>
        </authorList>
    </citation>
    <scope>IDENTIFICATION</scope>
</reference>
<protein>
    <submittedName>
        <fullName evidence="1">Uncharacterized protein</fullName>
    </submittedName>
</protein>
<organism evidence="1 2">
    <name type="scientific">Avena sativa</name>
    <name type="common">Oat</name>
    <dbReference type="NCBI Taxonomy" id="4498"/>
    <lineage>
        <taxon>Eukaryota</taxon>
        <taxon>Viridiplantae</taxon>
        <taxon>Streptophyta</taxon>
        <taxon>Embryophyta</taxon>
        <taxon>Tracheophyta</taxon>
        <taxon>Spermatophyta</taxon>
        <taxon>Magnoliopsida</taxon>
        <taxon>Liliopsida</taxon>
        <taxon>Poales</taxon>
        <taxon>Poaceae</taxon>
        <taxon>BOP clade</taxon>
        <taxon>Pooideae</taxon>
        <taxon>Poodae</taxon>
        <taxon>Poeae</taxon>
        <taxon>Poeae Chloroplast Group 1 (Aveneae type)</taxon>
        <taxon>Aveninae</taxon>
        <taxon>Avena</taxon>
    </lineage>
</organism>
<evidence type="ECO:0000313" key="1">
    <source>
        <dbReference type="EnsemblPlants" id="AVESA.00010b.r2.2AG0233160.1.CDS"/>
    </source>
</evidence>
<evidence type="ECO:0000313" key="2">
    <source>
        <dbReference type="Proteomes" id="UP001732700"/>
    </source>
</evidence>
<dbReference type="EnsemblPlants" id="AVESA.00010b.r2.2AG0233160.1">
    <property type="protein sequence ID" value="AVESA.00010b.r2.2AG0233160.1.CDS"/>
    <property type="gene ID" value="AVESA.00010b.r2.2AG0233160"/>
</dbReference>
<sequence length="123" mass="13937">MQILQIKMIYILNAVPSHEKLLESLGISVDSMVSEGNALALSEVHLKFIAPLRIGDRFVIKVKPMQIKGVRIILEHIIETLPDHKLILEAKGTVVCLDKDYHPTRMFPEVSTKILQFFSSKDD</sequence>
<dbReference type="Proteomes" id="UP001732700">
    <property type="component" value="Chromosome 2A"/>
</dbReference>
<accession>A0ACD5UE95</accession>
<reference evidence="1" key="1">
    <citation type="submission" date="2021-05" db="EMBL/GenBank/DDBJ databases">
        <authorList>
            <person name="Scholz U."/>
            <person name="Mascher M."/>
            <person name="Fiebig A."/>
        </authorList>
    </citation>
    <scope>NUCLEOTIDE SEQUENCE [LARGE SCALE GENOMIC DNA]</scope>
</reference>